<feature type="region of interest" description="Disordered" evidence="1">
    <location>
        <begin position="37"/>
        <end position="56"/>
    </location>
</feature>
<reference evidence="4 5" key="1">
    <citation type="submission" date="2018-08" db="EMBL/GenBank/DDBJ databases">
        <title>Genomic investigation of the strawberry pathogen Phytophthora fragariae indicates pathogenicity is determined by transcriptional variation in three key races.</title>
        <authorList>
            <person name="Adams T.M."/>
            <person name="Armitage A.D."/>
            <person name="Sobczyk M.K."/>
            <person name="Bates H.J."/>
            <person name="Dunwell J.M."/>
            <person name="Nellist C.F."/>
            <person name="Harrison R.J."/>
        </authorList>
    </citation>
    <scope>NUCLEOTIDE SEQUENCE [LARGE SCALE GENOMIC DNA]</scope>
    <source>
        <strain evidence="3 5">A4</strain>
        <strain evidence="2 4">NOV-27</strain>
    </source>
</reference>
<name>A0A6A3XR23_9STRA</name>
<evidence type="ECO:0000313" key="2">
    <source>
        <dbReference type="EMBL" id="KAE9206007.1"/>
    </source>
</evidence>
<accession>A0A6A3XR23</accession>
<evidence type="ECO:0000313" key="5">
    <source>
        <dbReference type="Proteomes" id="UP000437068"/>
    </source>
</evidence>
<protein>
    <submittedName>
        <fullName evidence="2">Uncharacterized protein</fullName>
    </submittedName>
</protein>
<comment type="caution">
    <text evidence="2">The sequence shown here is derived from an EMBL/GenBank/DDBJ whole genome shotgun (WGS) entry which is preliminary data.</text>
</comment>
<dbReference type="Proteomes" id="UP000433483">
    <property type="component" value="Unassembled WGS sequence"/>
</dbReference>
<dbReference type="Proteomes" id="UP000437068">
    <property type="component" value="Unassembled WGS sequence"/>
</dbReference>
<dbReference type="EMBL" id="QXGB01000721">
    <property type="protein sequence ID" value="KAE9206007.1"/>
    <property type="molecule type" value="Genomic_DNA"/>
</dbReference>
<dbReference type="AlphaFoldDB" id="A0A6A3XR23"/>
<evidence type="ECO:0000313" key="4">
    <source>
        <dbReference type="Proteomes" id="UP000433483"/>
    </source>
</evidence>
<proteinExistence type="predicted"/>
<evidence type="ECO:0000256" key="1">
    <source>
        <dbReference type="SAM" id="MobiDB-lite"/>
    </source>
</evidence>
<keyword evidence="4" id="KW-1185">Reference proteome</keyword>
<evidence type="ECO:0000313" key="3">
    <source>
        <dbReference type="EMBL" id="KAE9304627.1"/>
    </source>
</evidence>
<gene>
    <name evidence="3" type="ORF">PF001_g12976</name>
    <name evidence="2" type="ORF">PF005_g13179</name>
</gene>
<organism evidence="2 4">
    <name type="scientific">Phytophthora fragariae</name>
    <dbReference type="NCBI Taxonomy" id="53985"/>
    <lineage>
        <taxon>Eukaryota</taxon>
        <taxon>Sar</taxon>
        <taxon>Stramenopiles</taxon>
        <taxon>Oomycota</taxon>
        <taxon>Peronosporomycetes</taxon>
        <taxon>Peronosporales</taxon>
        <taxon>Peronosporaceae</taxon>
        <taxon>Phytophthora</taxon>
    </lineage>
</organism>
<sequence length="136" mass="14192">MEGEVVYGGKNKGRCATSRGAVGAQSSTCVSQMGLDKTRAGGVRPGSSRKASAAKRSTTGAVWTSEEVLLLIAAWKAASIEELPDWRTAKHAAAAVYSAYIFGLLLTKSQLTGEDIEIAEVSLETVANAPHALKVV</sequence>
<dbReference type="EMBL" id="QXGE01000743">
    <property type="protein sequence ID" value="KAE9304627.1"/>
    <property type="molecule type" value="Genomic_DNA"/>
</dbReference>